<feature type="transmembrane region" description="Helical" evidence="1">
    <location>
        <begin position="45"/>
        <end position="68"/>
    </location>
</feature>
<feature type="transmembrane region" description="Helical" evidence="1">
    <location>
        <begin position="80"/>
        <end position="105"/>
    </location>
</feature>
<comment type="caution">
    <text evidence="2">The sequence shown here is derived from an EMBL/GenBank/DDBJ whole genome shotgun (WGS) entry which is preliminary data.</text>
</comment>
<dbReference type="Proteomes" id="UP001432322">
    <property type="component" value="Unassembled WGS sequence"/>
</dbReference>
<dbReference type="AlphaFoldDB" id="A0AAV5VLY2"/>
<evidence type="ECO:0000256" key="1">
    <source>
        <dbReference type="SAM" id="Phobius"/>
    </source>
</evidence>
<name>A0AAV5VLY2_9BILA</name>
<keyword evidence="1" id="KW-0472">Membrane</keyword>
<protein>
    <recommendedName>
        <fullName evidence="4">MARVEL domain-containing protein</fullName>
    </recommendedName>
</protein>
<organism evidence="2 3">
    <name type="scientific">Pristionchus fissidentatus</name>
    <dbReference type="NCBI Taxonomy" id="1538716"/>
    <lineage>
        <taxon>Eukaryota</taxon>
        <taxon>Metazoa</taxon>
        <taxon>Ecdysozoa</taxon>
        <taxon>Nematoda</taxon>
        <taxon>Chromadorea</taxon>
        <taxon>Rhabditida</taxon>
        <taxon>Rhabditina</taxon>
        <taxon>Diplogasteromorpha</taxon>
        <taxon>Diplogasteroidea</taxon>
        <taxon>Neodiplogasteridae</taxon>
        <taxon>Pristionchus</taxon>
    </lineage>
</organism>
<feature type="transmembrane region" description="Helical" evidence="1">
    <location>
        <begin position="117"/>
        <end position="143"/>
    </location>
</feature>
<reference evidence="2" key="1">
    <citation type="submission" date="2023-10" db="EMBL/GenBank/DDBJ databases">
        <title>Genome assembly of Pristionchus species.</title>
        <authorList>
            <person name="Yoshida K."/>
            <person name="Sommer R.J."/>
        </authorList>
    </citation>
    <scope>NUCLEOTIDE SEQUENCE</scope>
    <source>
        <strain evidence="2">RS5133</strain>
    </source>
</reference>
<dbReference type="EMBL" id="BTSY01000003">
    <property type="protein sequence ID" value="GMT19268.1"/>
    <property type="molecule type" value="Genomic_DNA"/>
</dbReference>
<feature type="transmembrane region" description="Helical" evidence="1">
    <location>
        <begin position="9"/>
        <end position="30"/>
    </location>
</feature>
<keyword evidence="3" id="KW-1185">Reference proteome</keyword>
<keyword evidence="1" id="KW-1133">Transmembrane helix</keyword>
<keyword evidence="1" id="KW-0812">Transmembrane</keyword>
<gene>
    <name evidence="2" type="ORF">PFISCL1PPCAC_10565</name>
</gene>
<proteinExistence type="predicted"/>
<feature type="non-terminal residue" evidence="2">
    <location>
        <position position="1"/>
    </location>
</feature>
<evidence type="ECO:0000313" key="3">
    <source>
        <dbReference type="Proteomes" id="UP001432322"/>
    </source>
</evidence>
<sequence length="170" mass="18555">FRMAVAQQLIITGAVKALILILVIIVLILLDPTYVTAYISINYEIVIIYIFSALTLLYCIVSVVMYCIMHRKDEGPSTNLSITEVIFATAGIMGWLIILGIGGTISQRTILETGEFFGWIGALAGIIVGCFLCIAGLFALNVINDKILSKDRQMKYSGSSRDGYAAGRSY</sequence>
<evidence type="ECO:0000313" key="2">
    <source>
        <dbReference type="EMBL" id="GMT19268.1"/>
    </source>
</evidence>
<evidence type="ECO:0008006" key="4">
    <source>
        <dbReference type="Google" id="ProtNLM"/>
    </source>
</evidence>
<accession>A0AAV5VLY2</accession>